<sequence>MTQEVRVVAIVDARPGQAAAVAEAIAAVVAPTLKEPGCHEYVPHRDTEDGNRFVFVERWDSAAALEAHNRSPHLQAFAAAIGPLLAAPLRVLVLEALG</sequence>
<dbReference type="AlphaFoldDB" id="A0A6M8HJ33"/>
<dbReference type="RefSeq" id="WP_171834267.1">
    <property type="nucleotide sequence ID" value="NZ_CP053708.1"/>
</dbReference>
<accession>A0A6M8HJ33</accession>
<dbReference type="InterPro" id="IPR007138">
    <property type="entry name" value="ABM_dom"/>
</dbReference>
<keyword evidence="2" id="KW-0560">Oxidoreductase</keyword>
<dbReference type="PROSITE" id="PS51725">
    <property type="entry name" value="ABM"/>
    <property type="match status" value="1"/>
</dbReference>
<dbReference type="Proteomes" id="UP000500767">
    <property type="component" value="Chromosome"/>
</dbReference>
<evidence type="ECO:0000313" key="2">
    <source>
        <dbReference type="EMBL" id="QKE88668.1"/>
    </source>
</evidence>
<dbReference type="EMBL" id="CP053708">
    <property type="protein sequence ID" value="QKE88668.1"/>
    <property type="molecule type" value="Genomic_DNA"/>
</dbReference>
<gene>
    <name evidence="2" type="ORF">HN018_00110</name>
</gene>
<dbReference type="SUPFAM" id="SSF54909">
    <property type="entry name" value="Dimeric alpha+beta barrel"/>
    <property type="match status" value="1"/>
</dbReference>
<dbReference type="GO" id="GO:0005829">
    <property type="term" value="C:cytosol"/>
    <property type="evidence" value="ECO:0007669"/>
    <property type="project" value="TreeGrafter"/>
</dbReference>
<dbReference type="KEGG" id="lck:HN018_00110"/>
<dbReference type="Pfam" id="PF03992">
    <property type="entry name" value="ABM"/>
    <property type="match status" value="1"/>
</dbReference>
<dbReference type="GO" id="GO:0004497">
    <property type="term" value="F:monooxygenase activity"/>
    <property type="evidence" value="ECO:0007669"/>
    <property type="project" value="UniProtKB-KW"/>
</dbReference>
<keyword evidence="3" id="KW-1185">Reference proteome</keyword>
<dbReference type="PANTHER" id="PTHR33336">
    <property type="entry name" value="QUINOL MONOOXYGENASE YGIN-RELATED"/>
    <property type="match status" value="1"/>
</dbReference>
<proteinExistence type="predicted"/>
<dbReference type="Gene3D" id="3.30.70.100">
    <property type="match status" value="1"/>
</dbReference>
<organism evidence="2 3">
    <name type="scientific">Lichenicola cladoniae</name>
    <dbReference type="NCBI Taxonomy" id="1484109"/>
    <lineage>
        <taxon>Bacteria</taxon>
        <taxon>Pseudomonadati</taxon>
        <taxon>Pseudomonadota</taxon>
        <taxon>Alphaproteobacteria</taxon>
        <taxon>Acetobacterales</taxon>
        <taxon>Acetobacteraceae</taxon>
        <taxon>Lichenicola</taxon>
    </lineage>
</organism>
<evidence type="ECO:0000313" key="3">
    <source>
        <dbReference type="Proteomes" id="UP000500767"/>
    </source>
</evidence>
<reference evidence="2 3" key="1">
    <citation type="journal article" date="2014" name="World J. Microbiol. Biotechnol.">
        <title>Biodiversity and physiological characteristics of Antarctic and Arctic lichens-associated bacteria.</title>
        <authorList>
            <person name="Lee Y.M."/>
            <person name="Kim E.H."/>
            <person name="Lee H.K."/>
            <person name="Hong S.G."/>
        </authorList>
    </citation>
    <scope>NUCLEOTIDE SEQUENCE [LARGE SCALE GENOMIC DNA]</scope>
    <source>
        <strain evidence="2 3">PAMC 26569</strain>
    </source>
</reference>
<keyword evidence="2" id="KW-0503">Monooxygenase</keyword>
<dbReference type="PANTHER" id="PTHR33336:SF3">
    <property type="entry name" value="ABM DOMAIN-CONTAINING PROTEIN"/>
    <property type="match status" value="1"/>
</dbReference>
<evidence type="ECO:0000259" key="1">
    <source>
        <dbReference type="PROSITE" id="PS51725"/>
    </source>
</evidence>
<dbReference type="InterPro" id="IPR011008">
    <property type="entry name" value="Dimeric_a/b-barrel"/>
</dbReference>
<name>A0A6M8HJ33_9PROT</name>
<protein>
    <submittedName>
        <fullName evidence="2">Antibiotic biosynthesis monooxygenase</fullName>
    </submittedName>
</protein>
<feature type="domain" description="ABM" evidence="1">
    <location>
        <begin position="5"/>
        <end position="93"/>
    </location>
</feature>
<dbReference type="InterPro" id="IPR050744">
    <property type="entry name" value="AI-2_Isomerase_LsrG"/>
</dbReference>